<sequence>MNWPVDSGMFGGASSKGSGPVAAHQPVFRPFRKPGPPAVPEHAQAMYYSVTTIGGNGRLSDSSPLKKLGWEPNQALAIETTDGVIVVTECRDGAYAVTSQHHLHLPAEVRRSFRIQAGDRLLAVAAPEQRLLALYPPDHEAHSGSRGAFQPSSSVPGGVQYAWLARSMAL</sequence>
<protein>
    <recommendedName>
        <fullName evidence="4">SpoVT-AbrB domain-containing protein</fullName>
    </recommendedName>
</protein>
<keyword evidence="3" id="KW-1185">Reference proteome</keyword>
<comment type="caution">
    <text evidence="2">The sequence shown here is derived from an EMBL/GenBank/DDBJ whole genome shotgun (WGS) entry which is preliminary data.</text>
</comment>
<evidence type="ECO:0000313" key="3">
    <source>
        <dbReference type="Proteomes" id="UP000540698"/>
    </source>
</evidence>
<dbReference type="RefSeq" id="WP_157114000.1">
    <property type="nucleotide sequence ID" value="NZ_JAAXOS010000003.1"/>
</dbReference>
<evidence type="ECO:0000313" key="2">
    <source>
        <dbReference type="EMBL" id="NKY25763.1"/>
    </source>
</evidence>
<dbReference type="AlphaFoldDB" id="A0A7X6R1Y6"/>
<reference evidence="2 3" key="1">
    <citation type="submission" date="2020-04" db="EMBL/GenBank/DDBJ databases">
        <title>MicrobeNet Type strains.</title>
        <authorList>
            <person name="Nicholson A.C."/>
        </authorList>
    </citation>
    <scope>NUCLEOTIDE SEQUENCE [LARGE SCALE GENOMIC DNA]</scope>
    <source>
        <strain evidence="2 3">DSM 44956</strain>
    </source>
</reference>
<evidence type="ECO:0008006" key="4">
    <source>
        <dbReference type="Google" id="ProtNLM"/>
    </source>
</evidence>
<gene>
    <name evidence="2" type="ORF">HGB38_05900</name>
</gene>
<dbReference type="EMBL" id="JAAXOS010000003">
    <property type="protein sequence ID" value="NKY25763.1"/>
    <property type="molecule type" value="Genomic_DNA"/>
</dbReference>
<name>A0A7X6R1Y6_9NOCA</name>
<organism evidence="2 3">
    <name type="scientific">Nocardia gamkensis</name>
    <dbReference type="NCBI Taxonomy" id="352869"/>
    <lineage>
        <taxon>Bacteria</taxon>
        <taxon>Bacillati</taxon>
        <taxon>Actinomycetota</taxon>
        <taxon>Actinomycetes</taxon>
        <taxon>Mycobacteriales</taxon>
        <taxon>Nocardiaceae</taxon>
        <taxon>Nocardia</taxon>
    </lineage>
</organism>
<evidence type="ECO:0000256" key="1">
    <source>
        <dbReference type="SAM" id="MobiDB-lite"/>
    </source>
</evidence>
<accession>A0A7X6R1Y6</accession>
<dbReference type="Proteomes" id="UP000540698">
    <property type="component" value="Unassembled WGS sequence"/>
</dbReference>
<proteinExistence type="predicted"/>
<feature type="region of interest" description="Disordered" evidence="1">
    <location>
        <begin position="1"/>
        <end position="23"/>
    </location>
</feature>